<dbReference type="Pfam" id="PF01368">
    <property type="entry name" value="DHH"/>
    <property type="match status" value="1"/>
</dbReference>
<dbReference type="PANTHER" id="PTHR47618">
    <property type="entry name" value="BIFUNCTIONAL OLIGORIBONUCLEASE AND PAP PHOSPHATASE NRNA"/>
    <property type="match status" value="1"/>
</dbReference>
<dbReference type="SUPFAM" id="SSF64182">
    <property type="entry name" value="DHH phosphoesterases"/>
    <property type="match status" value="1"/>
</dbReference>
<dbReference type="EMBL" id="UOGB01000063">
    <property type="protein sequence ID" value="VAX16662.1"/>
    <property type="molecule type" value="Genomic_DNA"/>
</dbReference>
<protein>
    <submittedName>
        <fullName evidence="2">Kef-type K+ transport systems (NAD-binding component fused to domain related to exopolyphosphatase)</fullName>
    </submittedName>
</protein>
<dbReference type="AlphaFoldDB" id="A0A3B1BKL4"/>
<accession>A0A3B1BKL4</accession>
<name>A0A3B1BKL4_9ZZZZ</name>
<feature type="domain" description="DDH" evidence="1">
    <location>
        <begin position="150"/>
        <end position="291"/>
    </location>
</feature>
<proteinExistence type="predicted"/>
<dbReference type="InterPro" id="IPR001667">
    <property type="entry name" value="DDH_dom"/>
</dbReference>
<organism evidence="2">
    <name type="scientific">hydrothermal vent metagenome</name>
    <dbReference type="NCBI Taxonomy" id="652676"/>
    <lineage>
        <taxon>unclassified sequences</taxon>
        <taxon>metagenomes</taxon>
        <taxon>ecological metagenomes</taxon>
    </lineage>
</organism>
<evidence type="ECO:0000259" key="1">
    <source>
        <dbReference type="Pfam" id="PF01368"/>
    </source>
</evidence>
<sequence length="463" mass="51407">MKYFVFLDNFDLWPVISGMAESADDLVIVKIGAPAEHNLETAPGRILSMPSIKANTLKNFRISGGDRVVIIAADPEKFIELIDTLSAAKAPPNILVMRDKQSGIASYNWPNVSVINLPAIAKDRLCREWRLIDIRLKANKLKEILSGAENILIMTQNNPDPDAIASGLALQALLGRNRNTAPIATLEKVTRNENLAMIQLLKTNVKVIKPAQIAKFDRVVMVDVQPAVFAKGLFDKVDVVIDHHPCSSGYEARFLDTNVSYGATSTMMYEYLSASGVKISKRVATALLYGIITDTMMLTRESSNHDFEAFSRLWPLANHHLLNSMSRSRLDPDELGYFVKAINNRRVTGEFLYIWLGRVKKEDIIPRLADFSLQIGDTRVSAVCGVHRDNLVVSIRNIIADIDIGKLSGTMFSRWGSAGGHSSMAKAVVPVEKFQKAYSIRSLKQVDITLHKMFEEAIAAINR</sequence>
<gene>
    <name evidence="2" type="ORF">MNBD_NITROSPINAE03-809</name>
</gene>
<evidence type="ECO:0000313" key="2">
    <source>
        <dbReference type="EMBL" id="VAX16662.1"/>
    </source>
</evidence>
<dbReference type="InterPro" id="IPR051319">
    <property type="entry name" value="Oligoribo/pAp-PDE_c-di-AMP_PDE"/>
</dbReference>
<dbReference type="PANTHER" id="PTHR47618:SF1">
    <property type="entry name" value="BIFUNCTIONAL OLIGORIBONUCLEASE AND PAP PHOSPHATASE NRNA"/>
    <property type="match status" value="1"/>
</dbReference>
<dbReference type="Gene3D" id="3.90.1640.10">
    <property type="entry name" value="inorganic pyrophosphatase (n-terminal core)"/>
    <property type="match status" value="1"/>
</dbReference>
<reference evidence="2" key="1">
    <citation type="submission" date="2018-06" db="EMBL/GenBank/DDBJ databases">
        <authorList>
            <person name="Zhirakovskaya E."/>
        </authorList>
    </citation>
    <scope>NUCLEOTIDE SEQUENCE</scope>
</reference>
<dbReference type="InterPro" id="IPR038763">
    <property type="entry name" value="DHH_sf"/>
</dbReference>